<protein>
    <submittedName>
        <fullName evidence="3">Acyltransferase</fullName>
    </submittedName>
</protein>
<dbReference type="NCBIfam" id="NF010621">
    <property type="entry name" value="PRK14014.1"/>
    <property type="match status" value="1"/>
</dbReference>
<dbReference type="KEGG" id="frx:F7310_00780"/>
<feature type="transmembrane region" description="Helical" evidence="1">
    <location>
        <begin position="117"/>
        <end position="136"/>
    </location>
</feature>
<evidence type="ECO:0000256" key="1">
    <source>
        <dbReference type="SAM" id="Phobius"/>
    </source>
</evidence>
<dbReference type="OrthoDB" id="319710at2"/>
<keyword evidence="3" id="KW-0808">Transferase</keyword>
<name>A0A1L4BQ68_9GAMM</name>
<feature type="transmembrane region" description="Helical" evidence="1">
    <location>
        <begin position="7"/>
        <end position="32"/>
    </location>
</feature>
<keyword evidence="1" id="KW-0472">Membrane</keyword>
<dbReference type="Proteomes" id="UP000184222">
    <property type="component" value="Chromosome"/>
</dbReference>
<dbReference type="PANTHER" id="PTHR10983:SF16">
    <property type="entry name" value="LYSOCARDIOLIPIN ACYLTRANSFERASE 1"/>
    <property type="match status" value="1"/>
</dbReference>
<feature type="domain" description="Phospholipid/glycerol acyltransferase" evidence="2">
    <location>
        <begin position="89"/>
        <end position="229"/>
    </location>
</feature>
<accession>A0A1L4BQ68</accession>
<feature type="transmembrane region" description="Helical" evidence="1">
    <location>
        <begin position="44"/>
        <end position="65"/>
    </location>
</feature>
<dbReference type="CDD" id="cd07990">
    <property type="entry name" value="LPLAT_LCLAT1-like"/>
    <property type="match status" value="1"/>
</dbReference>
<dbReference type="AlphaFoldDB" id="A0A1L4BQ68"/>
<proteinExistence type="predicted"/>
<sequence>MIKILKYTYYALFSTTCFLSSAVVTVIPVFFFSLIKLLVPVKGIRYFCTSAVEYCVSVWVSYAILITKLFSPTEIEFEQNANLDRNSSYLIICNHKSWLDTFILMLAFHKKIAFPKFFMKVQVFFIPVLGLIAWALEFPAMKRYSKEYLAANPEKKGEDLNKTFKYCKGLSLRPTTIVNFVEGTRFSLEKVKNSNYKNLLNPKAGGIAVILKSLSDRMVGILNTTIVYDDPEQTLWDFMVRKTKRIKVKVDFIPISEVPLGDYFNNEKDKKSFQNWLNDIWQKNDEYISQQQLEIQASS</sequence>
<dbReference type="SMART" id="SM00563">
    <property type="entry name" value="PlsC"/>
    <property type="match status" value="1"/>
</dbReference>
<keyword evidence="3" id="KW-0012">Acyltransferase</keyword>
<dbReference type="PANTHER" id="PTHR10983">
    <property type="entry name" value="1-ACYLGLYCEROL-3-PHOSPHATE ACYLTRANSFERASE-RELATED"/>
    <property type="match status" value="1"/>
</dbReference>
<dbReference type="RefSeq" id="WP_072711177.1">
    <property type="nucleotide sequence ID" value="NZ_CP016796.1"/>
</dbReference>
<evidence type="ECO:0000259" key="2">
    <source>
        <dbReference type="SMART" id="SM00563"/>
    </source>
</evidence>
<gene>
    <name evidence="3" type="ORF">F7310_00780</name>
</gene>
<evidence type="ECO:0000313" key="3">
    <source>
        <dbReference type="EMBL" id="API85976.1"/>
    </source>
</evidence>
<organism evidence="3 4">
    <name type="scientific">Francisella uliginis</name>
    <dbReference type="NCBI Taxonomy" id="573570"/>
    <lineage>
        <taxon>Bacteria</taxon>
        <taxon>Pseudomonadati</taxon>
        <taxon>Pseudomonadota</taxon>
        <taxon>Gammaproteobacteria</taxon>
        <taxon>Thiotrichales</taxon>
        <taxon>Francisellaceae</taxon>
        <taxon>Francisella</taxon>
    </lineage>
</organism>
<dbReference type="EMBL" id="CP016796">
    <property type="protein sequence ID" value="API85976.1"/>
    <property type="molecule type" value="Genomic_DNA"/>
</dbReference>
<reference evidence="3 4" key="1">
    <citation type="journal article" date="2016" name="Appl. Environ. Microbiol.">
        <title>Whole genome relationships among Francisella bacteria of diverse origin define new species and provide specific regions for detection.</title>
        <authorList>
            <person name="Challacombe J.F."/>
            <person name="Petersen J.M."/>
            <person name="Gallegos-Graves V."/>
            <person name="Hodge D."/>
            <person name="Pillai S."/>
            <person name="Kuske C.R."/>
        </authorList>
    </citation>
    <scope>NUCLEOTIDE SEQUENCE [LARGE SCALE GENOMIC DNA]</scope>
    <source>
        <strain evidence="4">TX07-7310</strain>
    </source>
</reference>
<dbReference type="STRING" id="573570.F7310_00780"/>
<keyword evidence="4" id="KW-1185">Reference proteome</keyword>
<keyword evidence="1" id="KW-1133">Transmembrane helix</keyword>
<keyword evidence="1" id="KW-0812">Transmembrane</keyword>
<dbReference type="GO" id="GO:0016746">
    <property type="term" value="F:acyltransferase activity"/>
    <property type="evidence" value="ECO:0007669"/>
    <property type="project" value="UniProtKB-KW"/>
</dbReference>
<dbReference type="InterPro" id="IPR002123">
    <property type="entry name" value="Plipid/glycerol_acylTrfase"/>
</dbReference>
<dbReference type="SUPFAM" id="SSF69593">
    <property type="entry name" value="Glycerol-3-phosphate (1)-acyltransferase"/>
    <property type="match status" value="1"/>
</dbReference>
<dbReference type="Pfam" id="PF01553">
    <property type="entry name" value="Acyltransferase"/>
    <property type="match status" value="1"/>
</dbReference>
<evidence type="ECO:0000313" key="4">
    <source>
        <dbReference type="Proteomes" id="UP000184222"/>
    </source>
</evidence>